<evidence type="ECO:0000313" key="18">
    <source>
        <dbReference type="Proteomes" id="UP000481339"/>
    </source>
</evidence>
<dbReference type="InterPro" id="IPR001930">
    <property type="entry name" value="Peptidase_M1"/>
</dbReference>
<dbReference type="PANTHER" id="PTHR11533">
    <property type="entry name" value="PROTEASE M1 ZINC METALLOPROTEASE"/>
    <property type="match status" value="1"/>
</dbReference>
<dbReference type="Pfam" id="PF11838">
    <property type="entry name" value="ERAP1_C"/>
    <property type="match status" value="1"/>
</dbReference>
<dbReference type="Pfam" id="PF17900">
    <property type="entry name" value="Peptidase_M1_N"/>
    <property type="match status" value="1"/>
</dbReference>
<dbReference type="Gene3D" id="2.60.40.1730">
    <property type="entry name" value="tricorn interacting facor f3 domain"/>
    <property type="match status" value="1"/>
</dbReference>
<keyword evidence="8" id="KW-0479">Metal-binding</keyword>
<evidence type="ECO:0000313" key="17">
    <source>
        <dbReference type="EMBL" id="KAB1632261.1"/>
    </source>
</evidence>
<gene>
    <name evidence="17" type="primary">pepN</name>
    <name evidence="17" type="ORF">F8O02_04385</name>
</gene>
<dbReference type="GO" id="GO:0005737">
    <property type="term" value="C:cytoplasm"/>
    <property type="evidence" value="ECO:0007669"/>
    <property type="project" value="TreeGrafter"/>
</dbReference>
<dbReference type="GO" id="GO:0042277">
    <property type="term" value="F:peptide binding"/>
    <property type="evidence" value="ECO:0007669"/>
    <property type="project" value="TreeGrafter"/>
</dbReference>
<dbReference type="GO" id="GO:0008270">
    <property type="term" value="F:zinc ion binding"/>
    <property type="evidence" value="ECO:0007669"/>
    <property type="project" value="InterPro"/>
</dbReference>
<keyword evidence="7" id="KW-0645">Protease</keyword>
<evidence type="ECO:0000256" key="7">
    <source>
        <dbReference type="ARBA" id="ARBA00022670"/>
    </source>
</evidence>
<feature type="domain" description="ERAP1-like C-terminal" evidence="15">
    <location>
        <begin position="532"/>
        <end position="841"/>
    </location>
</feature>
<dbReference type="Proteomes" id="UP000481339">
    <property type="component" value="Unassembled WGS sequence"/>
</dbReference>
<evidence type="ECO:0000259" key="16">
    <source>
        <dbReference type="Pfam" id="PF17900"/>
    </source>
</evidence>
<dbReference type="Gene3D" id="1.10.390.10">
    <property type="entry name" value="Neutral Protease Domain 2"/>
    <property type="match status" value="1"/>
</dbReference>
<dbReference type="InterPro" id="IPR014782">
    <property type="entry name" value="Peptidase_M1_dom"/>
</dbReference>
<dbReference type="SUPFAM" id="SSF55486">
    <property type="entry name" value="Metalloproteases ('zincins'), catalytic domain"/>
    <property type="match status" value="1"/>
</dbReference>
<dbReference type="InterPro" id="IPR045357">
    <property type="entry name" value="Aminopeptidase_N-like_N"/>
</dbReference>
<dbReference type="InterPro" id="IPR024571">
    <property type="entry name" value="ERAP1-like_C_dom"/>
</dbReference>
<evidence type="ECO:0000256" key="9">
    <source>
        <dbReference type="ARBA" id="ARBA00022801"/>
    </source>
</evidence>
<dbReference type="NCBIfam" id="TIGR02412">
    <property type="entry name" value="pepN_strep_liv"/>
    <property type="match status" value="1"/>
</dbReference>
<dbReference type="GO" id="GO:0043171">
    <property type="term" value="P:peptide catabolic process"/>
    <property type="evidence" value="ECO:0007669"/>
    <property type="project" value="TreeGrafter"/>
</dbReference>
<feature type="domain" description="Peptidase M1 membrane alanine aminopeptidase" evidence="14">
    <location>
        <begin position="237"/>
        <end position="448"/>
    </location>
</feature>
<evidence type="ECO:0000256" key="6">
    <source>
        <dbReference type="ARBA" id="ARBA00022438"/>
    </source>
</evidence>
<comment type="similarity">
    <text evidence="3">Belongs to the peptidase M1 family.</text>
</comment>
<dbReference type="GO" id="GO:0016020">
    <property type="term" value="C:membrane"/>
    <property type="evidence" value="ECO:0007669"/>
    <property type="project" value="TreeGrafter"/>
</dbReference>
<keyword evidence="9 17" id="KW-0378">Hydrolase</keyword>
<evidence type="ECO:0000256" key="4">
    <source>
        <dbReference type="ARBA" id="ARBA00012564"/>
    </source>
</evidence>
<sequence>MPGLNLTRDEARERAGLVRVDRYDVDLDLTVPSTTVFRSRTRVVFDAEAGASTFIDAVTERVHTITLNGAELDPALVSDGLRIQLPDLTEHNELVIDADARYSITGEGLHRFVDPVDDEVYLYTQFEVPDARRMYAVFEQPDLKASFTFTVTAPESWTVVANTPVAETAPAPDAAQGPARVWRFQPTQRISSYITALVAGPYHHEHGELTSVDGRTIPLGVYCRRSLAEHLDADYIMAKTRQGFAFYERLWDVPYPFEKYDQLFVPEFNAGAMENAGAVTFTEAYVFRSNVPDAMRERRVVTILHELAHMWFGDLVTMRWWNDLWLNESFAEFTSTLATAEATEWKDAWATFASTEKAWAYRQDQLPSTHPILAPIRDIEDVQVNFDGITYAKGASVLKQLVAYVGRDAFFRGIHRYLTAHAHGNAELADLFSELEAASGRDLRTWSHLWLETAGVDTLTGVVETDDDGVITAFRIEQTAPEEHPVLRPHRLAIGVYQLTGSGLERVDRIEIDVDGASTDVPALVGTRRPDLILVNDDDLTYAKVRLDPASERAAIAHLKDLHDPTARAIVWSALWDATRDCEIPAHVFTRTVLANVHVEDESTTLRTVLAQLGTVTGVYAAPDTRARARHAAADVVWQLAQNAPAGSDRQFQFVRSFAALASTPEQFDIVEALRDGRLTLPALVIDTDLAWDLLVSLVVGGRAGVPEIDAALEQDHTATGMLAAARARAAIPTSENKLETARRILTDDSLTNLTVRHMGFGLQRVLDPELLRGIIEPHFAALEPLWHERSYHMVEEIIDATFPAGLADEALADRARAWLADHERAPQALRRIVIENLAGVLRALDVQRRDAQDA</sequence>
<dbReference type="AlphaFoldDB" id="A0A7C8BND6"/>
<dbReference type="EC" id="3.4.11.2" evidence="4"/>
<dbReference type="Pfam" id="PF01433">
    <property type="entry name" value="Peptidase_M1"/>
    <property type="match status" value="1"/>
</dbReference>
<dbReference type="OrthoDB" id="100605at2"/>
<dbReference type="InterPro" id="IPR027268">
    <property type="entry name" value="Peptidase_M4/M1_CTD_sf"/>
</dbReference>
<dbReference type="FunFam" id="2.60.40.1730:FF:000010">
    <property type="entry name" value="Putative aminopeptidase N"/>
    <property type="match status" value="1"/>
</dbReference>
<dbReference type="InterPro" id="IPR012778">
    <property type="entry name" value="Pept_M1_aminopeptidase"/>
</dbReference>
<dbReference type="GO" id="GO:0016285">
    <property type="term" value="F:alanyl aminopeptidase activity"/>
    <property type="evidence" value="ECO:0007669"/>
    <property type="project" value="UniProtKB-EC"/>
</dbReference>
<name>A0A7C8BND6_9MICO</name>
<evidence type="ECO:0000256" key="12">
    <source>
        <dbReference type="ARBA" id="ARBA00029811"/>
    </source>
</evidence>
<dbReference type="RefSeq" id="WP_158036039.1">
    <property type="nucleotide sequence ID" value="NZ_BAAAZV010000017.1"/>
</dbReference>
<dbReference type="PRINTS" id="PR00756">
    <property type="entry name" value="ALADIPTASE"/>
</dbReference>
<protein>
    <recommendedName>
        <fullName evidence="5">Aminopeptidase N</fullName>
        <ecNumber evidence="4">3.4.11.2</ecNumber>
    </recommendedName>
    <alternativeName>
        <fullName evidence="12">Alanine aminopeptidase</fullName>
    </alternativeName>
    <alternativeName>
        <fullName evidence="13">Lysyl aminopeptidase</fullName>
    </alternativeName>
</protein>
<evidence type="ECO:0000256" key="1">
    <source>
        <dbReference type="ARBA" id="ARBA00000098"/>
    </source>
</evidence>
<dbReference type="GO" id="GO:0006508">
    <property type="term" value="P:proteolysis"/>
    <property type="evidence" value="ECO:0007669"/>
    <property type="project" value="UniProtKB-KW"/>
</dbReference>
<evidence type="ECO:0000259" key="14">
    <source>
        <dbReference type="Pfam" id="PF01433"/>
    </source>
</evidence>
<proteinExistence type="inferred from homology"/>
<feature type="domain" description="Aminopeptidase N-like N-terminal" evidence="16">
    <location>
        <begin position="83"/>
        <end position="194"/>
    </location>
</feature>
<dbReference type="EMBL" id="WBKA01000003">
    <property type="protein sequence ID" value="KAB1632261.1"/>
    <property type="molecule type" value="Genomic_DNA"/>
</dbReference>
<comment type="caution">
    <text evidence="17">The sequence shown here is derived from an EMBL/GenBank/DDBJ whole genome shotgun (WGS) entry which is preliminary data.</text>
</comment>
<dbReference type="CDD" id="cd09602">
    <property type="entry name" value="M1_APN"/>
    <property type="match status" value="1"/>
</dbReference>
<evidence type="ECO:0000256" key="11">
    <source>
        <dbReference type="ARBA" id="ARBA00023049"/>
    </source>
</evidence>
<reference evidence="17 18" key="1">
    <citation type="submission" date="2019-09" db="EMBL/GenBank/DDBJ databases">
        <title>Phylogeny of genus Pseudoclavibacter and closely related genus.</title>
        <authorList>
            <person name="Li Y."/>
        </authorList>
    </citation>
    <scope>NUCLEOTIDE SEQUENCE [LARGE SCALE GENOMIC DNA]</scope>
    <source>
        <strain evidence="17 18">JCM 16921</strain>
    </source>
</reference>
<evidence type="ECO:0000259" key="15">
    <source>
        <dbReference type="Pfam" id="PF11838"/>
    </source>
</evidence>
<evidence type="ECO:0000256" key="10">
    <source>
        <dbReference type="ARBA" id="ARBA00022833"/>
    </source>
</evidence>
<evidence type="ECO:0000256" key="5">
    <source>
        <dbReference type="ARBA" id="ARBA00015611"/>
    </source>
</evidence>
<keyword evidence="18" id="KW-1185">Reference proteome</keyword>
<evidence type="ECO:0000256" key="3">
    <source>
        <dbReference type="ARBA" id="ARBA00010136"/>
    </source>
</evidence>
<comment type="cofactor">
    <cofactor evidence="2">
        <name>Zn(2+)</name>
        <dbReference type="ChEBI" id="CHEBI:29105"/>
    </cofactor>
</comment>
<keyword evidence="10" id="KW-0862">Zinc</keyword>
<evidence type="ECO:0000256" key="2">
    <source>
        <dbReference type="ARBA" id="ARBA00001947"/>
    </source>
</evidence>
<keyword evidence="6 17" id="KW-0031">Aminopeptidase</keyword>
<organism evidence="17 18">
    <name type="scientific">Pseudoclavibacter caeni</name>
    <dbReference type="NCBI Taxonomy" id="908846"/>
    <lineage>
        <taxon>Bacteria</taxon>
        <taxon>Bacillati</taxon>
        <taxon>Actinomycetota</taxon>
        <taxon>Actinomycetes</taxon>
        <taxon>Micrococcales</taxon>
        <taxon>Microbacteriaceae</taxon>
        <taxon>Pseudoclavibacter</taxon>
    </lineage>
</organism>
<evidence type="ECO:0000256" key="13">
    <source>
        <dbReference type="ARBA" id="ARBA00031533"/>
    </source>
</evidence>
<accession>A0A7C8BND6</accession>
<dbReference type="InterPro" id="IPR050344">
    <property type="entry name" value="Peptidase_M1_aminopeptidases"/>
</dbReference>
<dbReference type="InterPro" id="IPR042097">
    <property type="entry name" value="Aminopeptidase_N-like_N_sf"/>
</dbReference>
<dbReference type="PANTHER" id="PTHR11533:SF174">
    <property type="entry name" value="PUROMYCIN-SENSITIVE AMINOPEPTIDASE-RELATED"/>
    <property type="match status" value="1"/>
</dbReference>
<dbReference type="GO" id="GO:0070006">
    <property type="term" value="F:metalloaminopeptidase activity"/>
    <property type="evidence" value="ECO:0007669"/>
    <property type="project" value="TreeGrafter"/>
</dbReference>
<dbReference type="FunFam" id="1.10.390.10:FF:000004">
    <property type="entry name" value="Aminopeptidase N"/>
    <property type="match status" value="1"/>
</dbReference>
<comment type="catalytic activity">
    <reaction evidence="1">
        <text>Release of an N-terminal amino acid, Xaa-|-Yaa- from a peptide, amide or arylamide. Xaa is preferably Ala, but may be most amino acids including Pro (slow action). When a terminal hydrophobic residue is followed by a prolyl residue, the two may be released as an intact Xaa-Pro dipeptide.</text>
        <dbReference type="EC" id="3.4.11.2"/>
    </reaction>
</comment>
<dbReference type="SUPFAM" id="SSF63737">
    <property type="entry name" value="Leukotriene A4 hydrolase N-terminal domain"/>
    <property type="match status" value="1"/>
</dbReference>
<evidence type="ECO:0000256" key="8">
    <source>
        <dbReference type="ARBA" id="ARBA00022723"/>
    </source>
</evidence>
<dbReference type="GO" id="GO:0005615">
    <property type="term" value="C:extracellular space"/>
    <property type="evidence" value="ECO:0007669"/>
    <property type="project" value="TreeGrafter"/>
</dbReference>
<keyword evidence="11" id="KW-0482">Metalloprotease</keyword>